<keyword evidence="3" id="KW-1133">Transmembrane helix</keyword>
<sequence>MPPAKTEEANQEIALPPEEGIQGWICLGGSFFSLFCTYGFLSAIGVFQTNYKESRLKQYDPSEISWIFTLELSLMWALGPVYGHVLDTYGSAPVLYPCSFLCVLSLCMTSLAHEYYQIFLAQGLAFGLGAGGVFTTAMVCTGQWFIRRRGLAVGIATSGASLGGVIFPILLDQLISKVGFDGAVRYTALFIGVLLVLACLMVRARLPPNKSDKNSKWFDLTLLKKKQPLLLTLGCFFSMWSMWGPFDYLSSMAKNSGFSSSLSVYLISMITAASIPGRVLPPYLADRIGHLNVLTACSFLTAASIFCLWLPFNYHPSHAGIIVFALVYGFVSGSIVSLFMPCVAKVGKVESLGRAFGTFQLMISISCLTGLPTMGGILNQQGGADFSGLEVFAGVSAFVGSLFLAASTYLLSKARGTWKV</sequence>
<feature type="transmembrane region" description="Helical" evidence="3">
    <location>
        <begin position="64"/>
        <end position="82"/>
    </location>
</feature>
<proteinExistence type="inferred from homology"/>
<evidence type="ECO:0000256" key="3">
    <source>
        <dbReference type="SAM" id="Phobius"/>
    </source>
</evidence>
<evidence type="ECO:0000256" key="1">
    <source>
        <dbReference type="ARBA" id="ARBA00004141"/>
    </source>
</evidence>
<evidence type="ECO:0000259" key="4">
    <source>
        <dbReference type="PROSITE" id="PS50850"/>
    </source>
</evidence>
<keyword evidence="3" id="KW-0812">Transmembrane</keyword>
<keyword evidence="3" id="KW-0472">Membrane</keyword>
<reference evidence="5 6" key="1">
    <citation type="submission" date="2019-04" db="EMBL/GenBank/DDBJ databases">
        <title>Friends and foes A comparative genomics studyof 23 Aspergillus species from section Flavi.</title>
        <authorList>
            <consortium name="DOE Joint Genome Institute"/>
            <person name="Kjaerbolling I."/>
            <person name="Vesth T."/>
            <person name="Frisvad J.C."/>
            <person name="Nybo J.L."/>
            <person name="Theobald S."/>
            <person name="Kildgaard S."/>
            <person name="Isbrandt T."/>
            <person name="Kuo A."/>
            <person name="Sato A."/>
            <person name="Lyhne E.K."/>
            <person name="Kogle M.E."/>
            <person name="Wiebenga A."/>
            <person name="Kun R.S."/>
            <person name="Lubbers R.J."/>
            <person name="Makela M.R."/>
            <person name="Barry K."/>
            <person name="Chovatia M."/>
            <person name="Clum A."/>
            <person name="Daum C."/>
            <person name="Haridas S."/>
            <person name="He G."/>
            <person name="LaButti K."/>
            <person name="Lipzen A."/>
            <person name="Mondo S."/>
            <person name="Riley R."/>
            <person name="Salamov A."/>
            <person name="Simmons B.A."/>
            <person name="Magnuson J.K."/>
            <person name="Henrissat B."/>
            <person name="Mortensen U.H."/>
            <person name="Larsen T.O."/>
            <person name="Devries R.P."/>
            <person name="Grigoriev I.V."/>
            <person name="Machida M."/>
            <person name="Baker S.E."/>
            <person name="Andersen M.R."/>
        </authorList>
    </citation>
    <scope>NUCLEOTIDE SEQUENCE [LARGE SCALE GENOMIC DNA]</scope>
    <source>
        <strain evidence="5 6">CBS 763.97</strain>
    </source>
</reference>
<dbReference type="InterPro" id="IPR036259">
    <property type="entry name" value="MFS_trans_sf"/>
</dbReference>
<dbReference type="EMBL" id="ML737757">
    <property type="protein sequence ID" value="KAE8360850.1"/>
    <property type="molecule type" value="Genomic_DNA"/>
</dbReference>
<comment type="subcellular location">
    <subcellularLocation>
        <location evidence="1">Membrane</location>
        <topology evidence="1">Multi-pass membrane protein</topology>
    </subcellularLocation>
</comment>
<feature type="transmembrane region" description="Helical" evidence="3">
    <location>
        <begin position="352"/>
        <end position="371"/>
    </location>
</feature>
<evidence type="ECO:0000313" key="5">
    <source>
        <dbReference type="EMBL" id="KAE8360850.1"/>
    </source>
</evidence>
<dbReference type="RefSeq" id="XP_031923931.1">
    <property type="nucleotide sequence ID" value="XM_032073193.1"/>
</dbReference>
<feature type="transmembrane region" description="Helical" evidence="3">
    <location>
        <begin position="118"/>
        <end position="139"/>
    </location>
</feature>
<dbReference type="GO" id="GO:0016020">
    <property type="term" value="C:membrane"/>
    <property type="evidence" value="ECO:0007669"/>
    <property type="project" value="UniProtKB-SubCell"/>
</dbReference>
<dbReference type="Pfam" id="PF07690">
    <property type="entry name" value="MFS_1"/>
    <property type="match status" value="1"/>
</dbReference>
<dbReference type="PROSITE" id="PS50850">
    <property type="entry name" value="MFS"/>
    <property type="match status" value="1"/>
</dbReference>
<feature type="transmembrane region" description="Helical" evidence="3">
    <location>
        <begin position="291"/>
        <end position="312"/>
    </location>
</feature>
<name>A0A5N6ZX60_9EURO</name>
<evidence type="ECO:0000256" key="2">
    <source>
        <dbReference type="ARBA" id="ARBA00006727"/>
    </source>
</evidence>
<feature type="transmembrane region" description="Helical" evidence="3">
    <location>
        <begin position="318"/>
        <end position="340"/>
    </location>
</feature>
<feature type="transmembrane region" description="Helical" evidence="3">
    <location>
        <begin position="151"/>
        <end position="171"/>
    </location>
</feature>
<evidence type="ECO:0000313" key="6">
    <source>
        <dbReference type="Proteomes" id="UP000326268"/>
    </source>
</evidence>
<keyword evidence="6" id="KW-1185">Reference proteome</keyword>
<dbReference type="InterPro" id="IPR020846">
    <property type="entry name" value="MFS_dom"/>
</dbReference>
<dbReference type="InterPro" id="IPR011701">
    <property type="entry name" value="MFS"/>
</dbReference>
<dbReference type="GeneID" id="43657639"/>
<feature type="transmembrane region" description="Helical" evidence="3">
    <location>
        <begin position="258"/>
        <end position="279"/>
    </location>
</feature>
<accession>A0A5N6ZX60</accession>
<comment type="similarity">
    <text evidence="2">Belongs to the major facilitator superfamily. Monocarboxylate porter (TC 2.A.1.13) family.</text>
</comment>
<protein>
    <submittedName>
        <fullName evidence="5">Putative MFS transporter</fullName>
    </submittedName>
</protein>
<dbReference type="InterPro" id="IPR050327">
    <property type="entry name" value="Proton-linked_MCT"/>
</dbReference>
<dbReference type="GO" id="GO:0022857">
    <property type="term" value="F:transmembrane transporter activity"/>
    <property type="evidence" value="ECO:0007669"/>
    <property type="project" value="InterPro"/>
</dbReference>
<dbReference type="SUPFAM" id="SSF103473">
    <property type="entry name" value="MFS general substrate transporter"/>
    <property type="match status" value="1"/>
</dbReference>
<feature type="transmembrane region" description="Helical" evidence="3">
    <location>
        <begin position="227"/>
        <end position="246"/>
    </location>
</feature>
<feature type="domain" description="Major facilitator superfamily (MFS) profile" evidence="4">
    <location>
        <begin position="22"/>
        <end position="415"/>
    </location>
</feature>
<organism evidence="5 6">
    <name type="scientific">Aspergillus caelatus</name>
    <dbReference type="NCBI Taxonomy" id="61420"/>
    <lineage>
        <taxon>Eukaryota</taxon>
        <taxon>Fungi</taxon>
        <taxon>Dikarya</taxon>
        <taxon>Ascomycota</taxon>
        <taxon>Pezizomycotina</taxon>
        <taxon>Eurotiomycetes</taxon>
        <taxon>Eurotiomycetidae</taxon>
        <taxon>Eurotiales</taxon>
        <taxon>Aspergillaceae</taxon>
        <taxon>Aspergillus</taxon>
        <taxon>Aspergillus subgen. Circumdati</taxon>
    </lineage>
</organism>
<dbReference type="Gene3D" id="1.20.1250.20">
    <property type="entry name" value="MFS general substrate transporter like domains"/>
    <property type="match status" value="2"/>
</dbReference>
<feature type="transmembrane region" description="Helical" evidence="3">
    <location>
        <begin position="21"/>
        <end position="44"/>
    </location>
</feature>
<dbReference type="AlphaFoldDB" id="A0A5N6ZX60"/>
<feature type="transmembrane region" description="Helical" evidence="3">
    <location>
        <begin position="183"/>
        <end position="206"/>
    </location>
</feature>
<gene>
    <name evidence="5" type="ORF">BDV27DRAFT_161269</name>
</gene>
<dbReference type="PANTHER" id="PTHR11360">
    <property type="entry name" value="MONOCARBOXYLATE TRANSPORTER"/>
    <property type="match status" value="1"/>
</dbReference>
<dbReference type="OrthoDB" id="5667at2759"/>
<feature type="transmembrane region" description="Helical" evidence="3">
    <location>
        <begin position="391"/>
        <end position="411"/>
    </location>
</feature>
<dbReference type="PANTHER" id="PTHR11360:SF177">
    <property type="entry name" value="RIBOFLAVIN TRANSPORTER MCH5"/>
    <property type="match status" value="1"/>
</dbReference>
<dbReference type="Proteomes" id="UP000326268">
    <property type="component" value="Unassembled WGS sequence"/>
</dbReference>